<sequence length="107" mass="11232">MGSAGAPRGPRTPVTASLFLAVKTARNRLAVRGSESPGQRCLQRCPGGFSQPGQKLRMTAGPGNPTAALPPRSEWGLKHRQPVVGAPSFVALAVQDRQGQKDPHNAN</sequence>
<evidence type="ECO:0000313" key="3">
    <source>
        <dbReference type="Proteomes" id="UP001066276"/>
    </source>
</evidence>
<comment type="caution">
    <text evidence="2">The sequence shown here is derived from an EMBL/GenBank/DDBJ whole genome shotgun (WGS) entry which is preliminary data.</text>
</comment>
<proteinExistence type="predicted"/>
<dbReference type="EMBL" id="JANPWB010000006">
    <property type="protein sequence ID" value="KAJ1175811.1"/>
    <property type="molecule type" value="Genomic_DNA"/>
</dbReference>
<gene>
    <name evidence="2" type="ORF">NDU88_001096</name>
</gene>
<dbReference type="AlphaFoldDB" id="A0AAV7TI75"/>
<evidence type="ECO:0000256" key="1">
    <source>
        <dbReference type="SAM" id="MobiDB-lite"/>
    </source>
</evidence>
<dbReference type="Proteomes" id="UP001066276">
    <property type="component" value="Chromosome 3_2"/>
</dbReference>
<reference evidence="2" key="1">
    <citation type="journal article" date="2022" name="bioRxiv">
        <title>Sequencing and chromosome-scale assembly of the giantPleurodeles waltlgenome.</title>
        <authorList>
            <person name="Brown T."/>
            <person name="Elewa A."/>
            <person name="Iarovenko S."/>
            <person name="Subramanian E."/>
            <person name="Araus A.J."/>
            <person name="Petzold A."/>
            <person name="Susuki M."/>
            <person name="Suzuki K.-i.T."/>
            <person name="Hayashi T."/>
            <person name="Toyoda A."/>
            <person name="Oliveira C."/>
            <person name="Osipova E."/>
            <person name="Leigh N.D."/>
            <person name="Simon A."/>
            <person name="Yun M.H."/>
        </authorList>
    </citation>
    <scope>NUCLEOTIDE SEQUENCE</scope>
    <source>
        <strain evidence="2">20211129_DDA</strain>
        <tissue evidence="2">Liver</tissue>
    </source>
</reference>
<feature type="region of interest" description="Disordered" evidence="1">
    <location>
        <begin position="30"/>
        <end position="69"/>
    </location>
</feature>
<accession>A0AAV7TI75</accession>
<organism evidence="2 3">
    <name type="scientific">Pleurodeles waltl</name>
    <name type="common">Iberian ribbed newt</name>
    <dbReference type="NCBI Taxonomy" id="8319"/>
    <lineage>
        <taxon>Eukaryota</taxon>
        <taxon>Metazoa</taxon>
        <taxon>Chordata</taxon>
        <taxon>Craniata</taxon>
        <taxon>Vertebrata</taxon>
        <taxon>Euteleostomi</taxon>
        <taxon>Amphibia</taxon>
        <taxon>Batrachia</taxon>
        <taxon>Caudata</taxon>
        <taxon>Salamandroidea</taxon>
        <taxon>Salamandridae</taxon>
        <taxon>Pleurodelinae</taxon>
        <taxon>Pleurodeles</taxon>
    </lineage>
</organism>
<name>A0AAV7TI75_PLEWA</name>
<protein>
    <submittedName>
        <fullName evidence="2">Uncharacterized protein</fullName>
    </submittedName>
</protein>
<keyword evidence="3" id="KW-1185">Reference proteome</keyword>
<evidence type="ECO:0000313" key="2">
    <source>
        <dbReference type="EMBL" id="KAJ1175811.1"/>
    </source>
</evidence>